<dbReference type="EMBL" id="JAHYXK010000005">
    <property type="protein sequence ID" value="MBW7467135.1"/>
    <property type="molecule type" value="Genomic_DNA"/>
</dbReference>
<gene>
    <name evidence="2" type="ORF">K0O23_08640</name>
</gene>
<proteinExistence type="predicted"/>
<evidence type="ECO:0000313" key="3">
    <source>
        <dbReference type="Proteomes" id="UP000813018"/>
    </source>
</evidence>
<name>A0ABS7CTJ8_9BACT</name>
<dbReference type="Proteomes" id="UP000813018">
    <property type="component" value="Unassembled WGS sequence"/>
</dbReference>
<feature type="transmembrane region" description="Helical" evidence="1">
    <location>
        <begin position="251"/>
        <end position="270"/>
    </location>
</feature>
<feature type="transmembrane region" description="Helical" evidence="1">
    <location>
        <begin position="202"/>
        <end position="222"/>
    </location>
</feature>
<keyword evidence="3" id="KW-1185">Reference proteome</keyword>
<feature type="transmembrane region" description="Helical" evidence="1">
    <location>
        <begin position="81"/>
        <end position="98"/>
    </location>
</feature>
<dbReference type="RefSeq" id="WP_219877013.1">
    <property type="nucleotide sequence ID" value="NZ_JAHYXK010000005.1"/>
</dbReference>
<accession>A0ABS7CTJ8</accession>
<keyword evidence="1" id="KW-0472">Membrane</keyword>
<evidence type="ECO:0000256" key="1">
    <source>
        <dbReference type="SAM" id="Phobius"/>
    </source>
</evidence>
<feature type="transmembrane region" description="Helical" evidence="1">
    <location>
        <begin position="118"/>
        <end position="151"/>
    </location>
</feature>
<feature type="transmembrane region" description="Helical" evidence="1">
    <location>
        <begin position="12"/>
        <end position="30"/>
    </location>
</feature>
<organism evidence="2 3">
    <name type="scientific">Pontibacter aydingkolensis</name>
    <dbReference type="NCBI Taxonomy" id="1911536"/>
    <lineage>
        <taxon>Bacteria</taxon>
        <taxon>Pseudomonadati</taxon>
        <taxon>Bacteroidota</taxon>
        <taxon>Cytophagia</taxon>
        <taxon>Cytophagales</taxon>
        <taxon>Hymenobacteraceae</taxon>
        <taxon>Pontibacter</taxon>
    </lineage>
</organism>
<reference evidence="2 3" key="1">
    <citation type="journal article" date="2016" name="Int. J. Syst. Evol. Microbiol.">
        <title>Pontibacter aydingkolensis sp. nov., isolated from soil of a salt lake.</title>
        <authorList>
            <person name="Osman G."/>
            <person name="Zhang T."/>
            <person name="Lou K."/>
            <person name="Gao Y."/>
            <person name="Chang W."/>
            <person name="Lin Q."/>
            <person name="Yang H.M."/>
            <person name="Huo X.D."/>
            <person name="Wang N."/>
        </authorList>
    </citation>
    <scope>NUCLEOTIDE SEQUENCE [LARGE SCALE GENOMIC DNA]</scope>
    <source>
        <strain evidence="2 3">KACC 19255</strain>
    </source>
</reference>
<keyword evidence="1" id="KW-1133">Transmembrane helix</keyword>
<feature type="transmembrane region" description="Helical" evidence="1">
    <location>
        <begin position="330"/>
        <end position="348"/>
    </location>
</feature>
<keyword evidence="1" id="KW-0812">Transmembrane</keyword>
<sequence>MISYFRSILPSRLILLVIIYLAIQLPLILLRPTATSPELLHMLVGERLADGFSMYRDVFDNTAPLSAMVFWLLDLLSGRSFLAYRLTAVILLLLQAILLNGTLNRHNVYASKNYLPALLYLVLGSLSFEFNMLTPLLIGNTFIILSLPYIITLSKEGFDNNRLFVGGFMLGMAALCYLPLAMFLIVGAFAVIFFASNTFRSFLLMLCGFAFPYVVLMTYYFYNGALSEFLEMHLFRPWQLEVAFLRPPADVAKLMAIPAVIAILSFMSASSLPQRLVFQVKFQQVMAVWMVVSLLVIFTRDEITVATFILALPPVAYFSEFLFTSGQKKWVLNSIFLIALAGVIILRYRSVLSINQYLALDESPLLLTGSPNPIVSNSTVLVLGKDLNYYIHNKPVTPYLNWELAQRHFGNLDEYLAVFEIHENFKREKPAYLIDKMGLMPELKYKLPAVFGNYEQVERDTDIYRLK</sequence>
<evidence type="ECO:0008006" key="4">
    <source>
        <dbReference type="Google" id="ProtNLM"/>
    </source>
</evidence>
<comment type="caution">
    <text evidence="2">The sequence shown here is derived from an EMBL/GenBank/DDBJ whole genome shotgun (WGS) entry which is preliminary data.</text>
</comment>
<feature type="transmembrane region" description="Helical" evidence="1">
    <location>
        <begin position="282"/>
        <end position="299"/>
    </location>
</feature>
<evidence type="ECO:0000313" key="2">
    <source>
        <dbReference type="EMBL" id="MBW7467135.1"/>
    </source>
</evidence>
<protein>
    <recommendedName>
        <fullName evidence="4">Glycosyltransferase RgtA/B/C/D-like domain-containing protein</fullName>
    </recommendedName>
</protein>
<feature type="transmembrane region" description="Helical" evidence="1">
    <location>
        <begin position="163"/>
        <end position="195"/>
    </location>
</feature>